<dbReference type="SUPFAM" id="SSF46785">
    <property type="entry name" value="Winged helix' DNA-binding domain"/>
    <property type="match status" value="1"/>
</dbReference>
<name>A0ABX9Y8B7_MICCH</name>
<evidence type="ECO:0000259" key="4">
    <source>
        <dbReference type="PROSITE" id="PS50987"/>
    </source>
</evidence>
<keyword evidence="6" id="KW-1185">Reference proteome</keyword>
<evidence type="ECO:0000256" key="3">
    <source>
        <dbReference type="ARBA" id="ARBA00023163"/>
    </source>
</evidence>
<proteinExistence type="predicted"/>
<comment type="caution">
    <text evidence="5">The sequence shown here is derived from an EMBL/GenBank/DDBJ whole genome shotgun (WGS) entry which is preliminary data.</text>
</comment>
<organism evidence="5 6">
    <name type="scientific">Micromonospora chalcea</name>
    <dbReference type="NCBI Taxonomy" id="1874"/>
    <lineage>
        <taxon>Bacteria</taxon>
        <taxon>Bacillati</taxon>
        <taxon>Actinomycetota</taxon>
        <taxon>Actinomycetes</taxon>
        <taxon>Micromonosporales</taxon>
        <taxon>Micromonosporaceae</taxon>
        <taxon>Micromonospora</taxon>
    </lineage>
</organism>
<keyword evidence="3" id="KW-0804">Transcription</keyword>
<protein>
    <submittedName>
        <fullName evidence="5">Transcriptional regulator</fullName>
    </submittedName>
</protein>
<dbReference type="Gene3D" id="1.10.10.10">
    <property type="entry name" value="Winged helix-like DNA-binding domain superfamily/Winged helix DNA-binding domain"/>
    <property type="match status" value="1"/>
</dbReference>
<dbReference type="Proteomes" id="UP000274694">
    <property type="component" value="Unassembled WGS sequence"/>
</dbReference>
<dbReference type="SMART" id="SM00418">
    <property type="entry name" value="HTH_ARSR"/>
    <property type="match status" value="1"/>
</dbReference>
<evidence type="ECO:0000256" key="1">
    <source>
        <dbReference type="ARBA" id="ARBA00023015"/>
    </source>
</evidence>
<dbReference type="NCBIfam" id="NF033788">
    <property type="entry name" value="HTH_metalloreg"/>
    <property type="match status" value="1"/>
</dbReference>
<dbReference type="PRINTS" id="PR00778">
    <property type="entry name" value="HTHARSR"/>
</dbReference>
<dbReference type="InterPro" id="IPR036390">
    <property type="entry name" value="WH_DNA-bd_sf"/>
</dbReference>
<keyword evidence="1" id="KW-0805">Transcription regulation</keyword>
<dbReference type="InterPro" id="IPR051081">
    <property type="entry name" value="HTH_MetalResp_TranReg"/>
</dbReference>
<gene>
    <name evidence="5" type="ORF">DLJ60_10030</name>
</gene>
<dbReference type="PANTHER" id="PTHR33154">
    <property type="entry name" value="TRANSCRIPTIONAL REGULATOR, ARSR FAMILY"/>
    <property type="match status" value="1"/>
</dbReference>
<reference evidence="5 6" key="1">
    <citation type="submission" date="2018-05" db="EMBL/GenBank/DDBJ databases">
        <title>Micromonospora from Atacama Desert.</title>
        <authorList>
            <person name="Carro L."/>
            <person name="Goodfellow M."/>
            <person name="Klenk H.-P."/>
        </authorList>
    </citation>
    <scope>NUCLEOTIDE SEQUENCE [LARGE SCALE GENOMIC DNA]</scope>
    <source>
        <strain evidence="5 6">LB41</strain>
    </source>
</reference>
<evidence type="ECO:0000313" key="6">
    <source>
        <dbReference type="Proteomes" id="UP000274694"/>
    </source>
</evidence>
<dbReference type="PANTHER" id="PTHR33154:SF33">
    <property type="entry name" value="TRANSCRIPTIONAL REPRESSOR SDPR"/>
    <property type="match status" value="1"/>
</dbReference>
<sequence>MRHIEGVTVDAFAVLAEPSRRRILDRLRRTESSVGELVDALGMSQPAVSKHLRVLRDAGLVTCRTAAQRRIYRVDTAPLRAVDDWLEPYRSMWTTHLDALERHLDSQE</sequence>
<feature type="domain" description="HTH arsR-type" evidence="4">
    <location>
        <begin position="1"/>
        <end position="108"/>
    </location>
</feature>
<dbReference type="CDD" id="cd00090">
    <property type="entry name" value="HTH_ARSR"/>
    <property type="match status" value="1"/>
</dbReference>
<dbReference type="InterPro" id="IPR001845">
    <property type="entry name" value="HTH_ArsR_DNA-bd_dom"/>
</dbReference>
<dbReference type="EMBL" id="QGTA01000154">
    <property type="protein sequence ID" value="RQW94184.1"/>
    <property type="molecule type" value="Genomic_DNA"/>
</dbReference>
<evidence type="ECO:0000313" key="5">
    <source>
        <dbReference type="EMBL" id="RQW94184.1"/>
    </source>
</evidence>
<keyword evidence="2" id="KW-0238">DNA-binding</keyword>
<dbReference type="InterPro" id="IPR036388">
    <property type="entry name" value="WH-like_DNA-bd_sf"/>
</dbReference>
<dbReference type="PROSITE" id="PS50987">
    <property type="entry name" value="HTH_ARSR_2"/>
    <property type="match status" value="1"/>
</dbReference>
<accession>A0ABX9Y8B7</accession>
<dbReference type="InterPro" id="IPR011991">
    <property type="entry name" value="ArsR-like_HTH"/>
</dbReference>
<evidence type="ECO:0000256" key="2">
    <source>
        <dbReference type="ARBA" id="ARBA00023125"/>
    </source>
</evidence>
<dbReference type="Pfam" id="PF01022">
    <property type="entry name" value="HTH_5"/>
    <property type="match status" value="1"/>
</dbReference>